<proteinExistence type="predicted"/>
<name>A0ABX7K7V8_9SPHN</name>
<keyword evidence="6" id="KW-1185">Reference proteome</keyword>
<organism evidence="5 6">
    <name type="scientific">Tsuneonella flava</name>
    <dbReference type="NCBI Taxonomy" id="2055955"/>
    <lineage>
        <taxon>Bacteria</taxon>
        <taxon>Pseudomonadati</taxon>
        <taxon>Pseudomonadota</taxon>
        <taxon>Alphaproteobacteria</taxon>
        <taxon>Sphingomonadales</taxon>
        <taxon>Erythrobacteraceae</taxon>
        <taxon>Tsuneonella</taxon>
    </lineage>
</organism>
<dbReference type="InterPro" id="IPR026919">
    <property type="entry name" value="ADGRV1"/>
</dbReference>
<dbReference type="Pfam" id="PF03160">
    <property type="entry name" value="Calx-beta"/>
    <property type="match status" value="1"/>
</dbReference>
<evidence type="ECO:0000256" key="3">
    <source>
        <dbReference type="ARBA" id="ARBA00022837"/>
    </source>
</evidence>
<dbReference type="PANTHER" id="PTHR46682:SF1">
    <property type="entry name" value="ADHESION G-PROTEIN COUPLED RECEPTOR V1"/>
    <property type="match status" value="1"/>
</dbReference>
<gene>
    <name evidence="5" type="ORF">IDJ81_13580</name>
</gene>
<reference evidence="5 6" key="1">
    <citation type="submission" date="2020-09" db="EMBL/GenBank/DDBJ databases">
        <title>Complete genome sequence of altererythrobacter flavus SS-21NJ, isolated from Dongying oil sludge in Shandong province.</title>
        <authorList>
            <person name="Sun S."/>
            <person name="Zhang Z."/>
        </authorList>
    </citation>
    <scope>NUCLEOTIDE SEQUENCE [LARGE SCALE GENOMIC DNA]</scope>
    <source>
        <strain evidence="5 6">SS-21NJ</strain>
    </source>
</reference>
<dbReference type="RefSeq" id="WP_205441704.1">
    <property type="nucleotide sequence ID" value="NZ_CP061510.1"/>
</dbReference>
<evidence type="ECO:0000313" key="5">
    <source>
        <dbReference type="EMBL" id="QSB44331.1"/>
    </source>
</evidence>
<keyword evidence="3" id="KW-0106">Calcium</keyword>
<keyword evidence="2" id="KW-0677">Repeat</keyword>
<keyword evidence="1" id="KW-0732">Signal</keyword>
<dbReference type="SUPFAM" id="SSF141072">
    <property type="entry name" value="CalX-like"/>
    <property type="match status" value="1"/>
</dbReference>
<feature type="domain" description="Calx-beta" evidence="4">
    <location>
        <begin position="4"/>
        <end position="75"/>
    </location>
</feature>
<protein>
    <recommendedName>
        <fullName evidence="4">Calx-beta domain-containing protein</fullName>
    </recommendedName>
</protein>
<sequence length="104" mass="10493">MFTVSLSASYSSPISVNYATANGTALGLDFTSQSGTLTFSAGQTSKTISIATKPDAMVEGNETFYLNLSSATGGATISDNQGIGTIIDSGFSGGGGEMCGNYFC</sequence>
<evidence type="ECO:0000313" key="6">
    <source>
        <dbReference type="Proteomes" id="UP000663637"/>
    </source>
</evidence>
<accession>A0ABX7K7V8</accession>
<evidence type="ECO:0000256" key="1">
    <source>
        <dbReference type="ARBA" id="ARBA00022729"/>
    </source>
</evidence>
<evidence type="ECO:0000256" key="2">
    <source>
        <dbReference type="ARBA" id="ARBA00022737"/>
    </source>
</evidence>
<dbReference type="InterPro" id="IPR038081">
    <property type="entry name" value="CalX-like_sf"/>
</dbReference>
<dbReference type="EMBL" id="CP061510">
    <property type="protein sequence ID" value="QSB44331.1"/>
    <property type="molecule type" value="Genomic_DNA"/>
</dbReference>
<evidence type="ECO:0000259" key="4">
    <source>
        <dbReference type="Pfam" id="PF03160"/>
    </source>
</evidence>
<dbReference type="Proteomes" id="UP000663637">
    <property type="component" value="Chromosome"/>
</dbReference>
<dbReference type="Gene3D" id="2.60.40.2030">
    <property type="match status" value="1"/>
</dbReference>
<dbReference type="InterPro" id="IPR003644">
    <property type="entry name" value="Calx_beta"/>
</dbReference>
<dbReference type="PANTHER" id="PTHR46682">
    <property type="entry name" value="ADHESION G-PROTEIN COUPLED RECEPTOR V1"/>
    <property type="match status" value="1"/>
</dbReference>